<accession>A0A8J5JE09</accession>
<feature type="region of interest" description="Disordered" evidence="1">
    <location>
        <begin position="857"/>
        <end position="887"/>
    </location>
</feature>
<feature type="compositionally biased region" description="Basic and acidic residues" evidence="1">
    <location>
        <begin position="433"/>
        <end position="448"/>
    </location>
</feature>
<comment type="caution">
    <text evidence="2">The sequence shown here is derived from an EMBL/GenBank/DDBJ whole genome shotgun (WGS) entry which is preliminary data.</text>
</comment>
<feature type="region of interest" description="Disordered" evidence="1">
    <location>
        <begin position="687"/>
        <end position="762"/>
    </location>
</feature>
<feature type="compositionally biased region" description="Polar residues" evidence="1">
    <location>
        <begin position="108"/>
        <end position="126"/>
    </location>
</feature>
<sequence length="946" mass="102756">MSGNDSCFLNSSLACMGSSIIPYVFVTTKGLIHPFVDTLTRIITRYPFVSCRNPSRSSSGDTERGAAEVSPGHLHPGARRGSRRLTSIGHSDSSGLSSPTEERRPLNRMQSSYRTTTHPYRDSASSEFRVGEAVRDVSPRGAIKSSTSLPHFSSGKDSGFDETPLVEDPNNSGGRGSRPGGGFIVSGVFNDSSRMFIPAPPSPTPDYDDDGDSDGNESDILQGSQFYVVTDAQGDVVKKKVTNRDSLSDDSLQNAPVAAGKSSKASTPVKKPTTPLQNMIKEFHQGLPPVEHENGFSDDSLEDSTVAASRPFSISQKPHRQNSVESLVSVESSTASFDYMNAGQARNASYERPKSRPSPTTPGSGSNVKGNNLRDRKDINGKVKKSVPKSAENGFGNRGSSSREDESKGDPNNFSRQSSRESSHSSGSNSSKPGEKFDTIRHMLKEGLIEGLDESPPQFKPPPPAKKTPNGLQSEERADSGLGSTFSTTRTEESVGSDNRSDLFGTPPSLTSPEDAENIRKMKSDNRKGKETVRSCSSIASEDMERNRDEGDEVEILMQETMEVPPLPPPRDESMHWTPRTTAPLIQKDLARSSIRSVPTTPSTSKNASWLHNSTSGKEEMIEVASNHSHHLAGDKVTHVDDLYGQNEQQESASEVSSAINGSLATHYSIQDNDNPLTDREFLENLKNLEPRPRPDTLAVITEDQGSIGSRGSRSGRLLSRIADSVRSGSRTPTPSSSSSSTTRATTTKLTSTSRSSTRIHGDIIREPWRSSLRESALPSPQEYARLPSLSPSVVPLTRDGSGRFRSIEDLAEAVSMPEQDVTLSGKKKKHSTLPPNLTPGDMKKENKELRRATSLMVGKKGKAGCDQPEPKLTTTPAKPPTPQNDEQASKALVLLPGKAQKYKEITMTGVWHKEINMKFGDNLEMLTFSTQNFSKSHFFNSTEET</sequence>
<organism evidence="2 3">
    <name type="scientific">Homarus americanus</name>
    <name type="common">American lobster</name>
    <dbReference type="NCBI Taxonomy" id="6706"/>
    <lineage>
        <taxon>Eukaryota</taxon>
        <taxon>Metazoa</taxon>
        <taxon>Ecdysozoa</taxon>
        <taxon>Arthropoda</taxon>
        <taxon>Crustacea</taxon>
        <taxon>Multicrustacea</taxon>
        <taxon>Malacostraca</taxon>
        <taxon>Eumalacostraca</taxon>
        <taxon>Eucarida</taxon>
        <taxon>Decapoda</taxon>
        <taxon>Pleocyemata</taxon>
        <taxon>Astacidea</taxon>
        <taxon>Nephropoidea</taxon>
        <taxon>Nephropidae</taxon>
        <taxon>Homarus</taxon>
    </lineage>
</organism>
<feature type="region of interest" description="Disordered" evidence="1">
    <location>
        <begin position="584"/>
        <end position="611"/>
    </location>
</feature>
<feature type="region of interest" description="Disordered" evidence="1">
    <location>
        <begin position="240"/>
        <end position="550"/>
    </location>
</feature>
<keyword evidence="3" id="KW-1185">Reference proteome</keyword>
<evidence type="ECO:0000256" key="1">
    <source>
        <dbReference type="SAM" id="MobiDB-lite"/>
    </source>
</evidence>
<name>A0A8J5JE09_HOMAM</name>
<evidence type="ECO:0000313" key="2">
    <source>
        <dbReference type="EMBL" id="KAG7153985.1"/>
    </source>
</evidence>
<dbReference type="EMBL" id="JAHLQT010045864">
    <property type="protein sequence ID" value="KAG7153985.1"/>
    <property type="molecule type" value="Genomic_DNA"/>
</dbReference>
<reference evidence="2" key="1">
    <citation type="journal article" date="2021" name="Sci. Adv.">
        <title>The American lobster genome reveals insights on longevity, neural, and immune adaptations.</title>
        <authorList>
            <person name="Polinski J.M."/>
            <person name="Zimin A.V."/>
            <person name="Clark K.F."/>
            <person name="Kohn A.B."/>
            <person name="Sadowski N."/>
            <person name="Timp W."/>
            <person name="Ptitsyn A."/>
            <person name="Khanna P."/>
            <person name="Romanova D.Y."/>
            <person name="Williams P."/>
            <person name="Greenwood S.J."/>
            <person name="Moroz L.L."/>
            <person name="Walt D.R."/>
            <person name="Bodnar A.G."/>
        </authorList>
    </citation>
    <scope>NUCLEOTIDE SEQUENCE</scope>
    <source>
        <strain evidence="2">GMGI-L3</strain>
    </source>
</reference>
<gene>
    <name evidence="2" type="ORF">Hamer_G022341</name>
</gene>
<feature type="compositionally biased region" description="Low complexity" evidence="1">
    <location>
        <begin position="357"/>
        <end position="366"/>
    </location>
</feature>
<dbReference type="Proteomes" id="UP000747542">
    <property type="component" value="Unassembled WGS sequence"/>
</dbReference>
<feature type="compositionally biased region" description="Low complexity" evidence="1">
    <location>
        <begin position="87"/>
        <end position="98"/>
    </location>
</feature>
<feature type="compositionally biased region" description="Polar residues" evidence="1">
    <location>
        <begin position="594"/>
        <end position="611"/>
    </location>
</feature>
<feature type="compositionally biased region" description="Basic and acidic residues" evidence="1">
    <location>
        <begin position="517"/>
        <end position="533"/>
    </location>
</feature>
<feature type="compositionally biased region" description="Polar residues" evidence="1">
    <location>
        <begin position="482"/>
        <end position="498"/>
    </location>
</feature>
<feature type="region of interest" description="Disordered" evidence="1">
    <location>
        <begin position="819"/>
        <end position="844"/>
    </location>
</feature>
<feature type="compositionally biased region" description="Low complexity" evidence="1">
    <location>
        <begin position="706"/>
        <end position="759"/>
    </location>
</feature>
<feature type="compositionally biased region" description="Low complexity" evidence="1">
    <location>
        <begin position="323"/>
        <end position="333"/>
    </location>
</feature>
<protein>
    <submittedName>
        <fullName evidence="2">Uncharacterized protein</fullName>
    </submittedName>
</protein>
<proteinExistence type="predicted"/>
<feature type="compositionally biased region" description="Basic and acidic residues" evidence="1">
    <location>
        <begin position="129"/>
        <end position="138"/>
    </location>
</feature>
<feature type="compositionally biased region" description="Gly residues" evidence="1">
    <location>
        <begin position="173"/>
        <end position="184"/>
    </location>
</feature>
<evidence type="ECO:0000313" key="3">
    <source>
        <dbReference type="Proteomes" id="UP000747542"/>
    </source>
</evidence>
<feature type="compositionally biased region" description="Acidic residues" evidence="1">
    <location>
        <begin position="206"/>
        <end position="217"/>
    </location>
</feature>
<dbReference type="AlphaFoldDB" id="A0A8J5JE09"/>
<feature type="compositionally biased region" description="Basic and acidic residues" evidence="1">
    <location>
        <begin position="372"/>
        <end position="381"/>
    </location>
</feature>
<feature type="region of interest" description="Disordered" evidence="1">
    <location>
        <begin position="53"/>
        <end position="224"/>
    </location>
</feature>